<dbReference type="STRING" id="35525.A0A164KKL0"/>
<dbReference type="InterPro" id="IPR036397">
    <property type="entry name" value="RNaseH_sf"/>
</dbReference>
<feature type="compositionally biased region" description="Low complexity" evidence="1">
    <location>
        <begin position="476"/>
        <end position="492"/>
    </location>
</feature>
<proteinExistence type="predicted"/>
<dbReference type="GO" id="GO:0003676">
    <property type="term" value="F:nucleic acid binding"/>
    <property type="evidence" value="ECO:0007669"/>
    <property type="project" value="InterPro"/>
</dbReference>
<feature type="compositionally biased region" description="Basic residues" evidence="1">
    <location>
        <begin position="524"/>
        <end position="535"/>
    </location>
</feature>
<dbReference type="GO" id="GO:0015074">
    <property type="term" value="P:DNA integration"/>
    <property type="evidence" value="ECO:0007669"/>
    <property type="project" value="InterPro"/>
</dbReference>
<dbReference type="SUPFAM" id="SSF53098">
    <property type="entry name" value="Ribonuclease H-like"/>
    <property type="match status" value="1"/>
</dbReference>
<protein>
    <recommendedName>
        <fullName evidence="2">Integrase catalytic domain-containing protein</fullName>
    </recommendedName>
</protein>
<feature type="compositionally biased region" description="Pro residues" evidence="1">
    <location>
        <begin position="493"/>
        <end position="503"/>
    </location>
</feature>
<dbReference type="Gene3D" id="3.30.420.10">
    <property type="entry name" value="Ribonuclease H-like superfamily/Ribonuclease H"/>
    <property type="match status" value="1"/>
</dbReference>
<dbReference type="PANTHER" id="PTHR33244">
    <property type="entry name" value="INTEGRASE CATALYTIC DOMAIN-CONTAINING PROTEIN-RELATED"/>
    <property type="match status" value="1"/>
</dbReference>
<sequence length="542" mass="59919">MRDLARKCEFATDCCANCEPTRILGQLIFGVESDEVRVKLLEHEATLSLNQALTIIRTAEASNKQSKNLKTGDAAAIQGATSSYKRFKQKSSYPPVGGSSSAGAKFAGCWNCGSKTRLAAVNASDLVELAVNPEKWTSSVVINFLPDTGADLDAIPESRYKRKFSKVALQKGVQPVTAVGSPIISIGVISAVILWTTRDKASRSVNTAIHVLRELKQPVLSKRSQQTLGMLPAAYPHAYVGMVVSTPPTDRQRQADLKTLMNECPQIFDGTCHQIVGAPVTFWSDNGPQFGAAEFQRFLTDWGITSLTSSPYYAQSNGRAEAEIDSMKTLIRGSWTAGAFNEEKFAKSILLFRNAPRSGGASPAQLIFNRPVRDCLPAHCRSFAPEWQKAADVLEKRARRSKELQIAHYNKHTRSLAPFIIGIHVLIQHPISKLWCTPGVIVEVGHHRDYLIKTPADRIFRRNRRFLRPRVPVFPAATPATTPATTPVQPEVVQPPQPEPTEPPVRENIAPPVQENAVPPVLRRSTRKKQPRRHFFPAEWTQ</sequence>
<dbReference type="InterPro" id="IPR012337">
    <property type="entry name" value="RNaseH-like_sf"/>
</dbReference>
<dbReference type="EMBL" id="LRGB01003297">
    <property type="protein sequence ID" value="KZS03347.1"/>
    <property type="molecule type" value="Genomic_DNA"/>
</dbReference>
<evidence type="ECO:0000313" key="4">
    <source>
        <dbReference type="Proteomes" id="UP000076858"/>
    </source>
</evidence>
<comment type="caution">
    <text evidence="3">The sequence shown here is derived from an EMBL/GenBank/DDBJ whole genome shotgun (WGS) entry which is preliminary data.</text>
</comment>
<reference evidence="3 4" key="1">
    <citation type="submission" date="2016-03" db="EMBL/GenBank/DDBJ databases">
        <title>EvidentialGene: Evidence-directed Construction of Genes on Genomes.</title>
        <authorList>
            <person name="Gilbert D.G."/>
            <person name="Choi J.-H."/>
            <person name="Mockaitis K."/>
            <person name="Colbourne J."/>
            <person name="Pfrender M."/>
        </authorList>
    </citation>
    <scope>NUCLEOTIDE SEQUENCE [LARGE SCALE GENOMIC DNA]</scope>
    <source>
        <strain evidence="3 4">Xinb3</strain>
        <tissue evidence="3">Complete organism</tissue>
    </source>
</reference>
<dbReference type="PANTHER" id="PTHR33244:SF3">
    <property type="entry name" value="PEPTIDASE A2 DOMAIN-CONTAINING PROTEIN"/>
    <property type="match status" value="1"/>
</dbReference>
<dbReference type="InterPro" id="IPR001584">
    <property type="entry name" value="Integrase_cat-core"/>
</dbReference>
<feature type="region of interest" description="Disordered" evidence="1">
    <location>
        <begin position="476"/>
        <end position="542"/>
    </location>
</feature>
<name>A0A164KKL0_9CRUS</name>
<dbReference type="PROSITE" id="PS50994">
    <property type="entry name" value="INTEGRASE"/>
    <property type="match status" value="1"/>
</dbReference>
<organism evidence="3 4">
    <name type="scientific">Daphnia magna</name>
    <dbReference type="NCBI Taxonomy" id="35525"/>
    <lineage>
        <taxon>Eukaryota</taxon>
        <taxon>Metazoa</taxon>
        <taxon>Ecdysozoa</taxon>
        <taxon>Arthropoda</taxon>
        <taxon>Crustacea</taxon>
        <taxon>Branchiopoda</taxon>
        <taxon>Diplostraca</taxon>
        <taxon>Cladocera</taxon>
        <taxon>Anomopoda</taxon>
        <taxon>Daphniidae</taxon>
        <taxon>Daphnia</taxon>
    </lineage>
</organism>
<keyword evidence="4" id="KW-1185">Reference proteome</keyword>
<gene>
    <name evidence="3" type="ORF">APZ42_033949</name>
</gene>
<accession>A0A164KKL0</accession>
<dbReference type="AlphaFoldDB" id="A0A164KKL0"/>
<dbReference type="Proteomes" id="UP000076858">
    <property type="component" value="Unassembled WGS sequence"/>
</dbReference>
<feature type="domain" description="Integrase catalytic" evidence="2">
    <location>
        <begin position="277"/>
        <end position="371"/>
    </location>
</feature>
<evidence type="ECO:0000256" key="1">
    <source>
        <dbReference type="SAM" id="MobiDB-lite"/>
    </source>
</evidence>
<evidence type="ECO:0000313" key="3">
    <source>
        <dbReference type="EMBL" id="KZS03347.1"/>
    </source>
</evidence>
<dbReference type="OrthoDB" id="6377591at2759"/>
<evidence type="ECO:0000259" key="2">
    <source>
        <dbReference type="PROSITE" id="PS50994"/>
    </source>
</evidence>